<keyword evidence="2" id="KW-1185">Reference proteome</keyword>
<sequence length="174" mass="18450">MIVIQQRAFAYVIDASGVDAVSVDEAVVLGNVEDSVAPVPGDPGGELAIGDSLVEVPGEVGIELEVVEPVLELGILGLLTLDEEGVEVLGRTVEEVEPEVDPLEIVWLAEEDELIELLDEDKTVLLPFDGDADVEELILLLLPEVLIEMPLELAAVELLEVVAGVLVLGLVVDT</sequence>
<accession>A0A8H6ILH8</accession>
<proteinExistence type="predicted"/>
<reference evidence="1 2" key="1">
    <citation type="journal article" date="2020" name="Phytopathology">
        <title>Genome Sequence Resources of Colletotrichum truncatum, C. plurivorum, C. musicola, and C. sojae: Four Species Pathogenic to Soybean (Glycine max).</title>
        <authorList>
            <person name="Rogerio F."/>
            <person name="Boufleur T.R."/>
            <person name="Ciampi-Guillardi M."/>
            <person name="Sukno S.A."/>
            <person name="Thon M.R."/>
            <person name="Massola Junior N.S."/>
            <person name="Baroncelli R."/>
        </authorList>
    </citation>
    <scope>NUCLEOTIDE SEQUENCE [LARGE SCALE GENOMIC DNA]</scope>
    <source>
        <strain evidence="1 2">LFN0009</strain>
    </source>
</reference>
<comment type="caution">
    <text evidence="1">The sequence shown here is derived from an EMBL/GenBank/DDBJ whole genome shotgun (WGS) entry which is preliminary data.</text>
</comment>
<evidence type="ECO:0000313" key="1">
    <source>
        <dbReference type="EMBL" id="KAF6782119.1"/>
    </source>
</evidence>
<dbReference type="Proteomes" id="UP000652219">
    <property type="component" value="Unassembled WGS sequence"/>
</dbReference>
<name>A0A8H6ILH8_9PEZI</name>
<gene>
    <name evidence="1" type="ORF">CSOJ01_16027</name>
</gene>
<organism evidence="1 2">
    <name type="scientific">Colletotrichum sojae</name>
    <dbReference type="NCBI Taxonomy" id="2175907"/>
    <lineage>
        <taxon>Eukaryota</taxon>
        <taxon>Fungi</taxon>
        <taxon>Dikarya</taxon>
        <taxon>Ascomycota</taxon>
        <taxon>Pezizomycotina</taxon>
        <taxon>Sordariomycetes</taxon>
        <taxon>Hypocreomycetidae</taxon>
        <taxon>Glomerellales</taxon>
        <taxon>Glomerellaceae</taxon>
        <taxon>Colletotrichum</taxon>
        <taxon>Colletotrichum orchidearum species complex</taxon>
    </lineage>
</organism>
<protein>
    <submittedName>
        <fullName evidence="1">Uncharacterized protein</fullName>
    </submittedName>
</protein>
<dbReference type="EMBL" id="WIGN01000936">
    <property type="protein sequence ID" value="KAF6782119.1"/>
    <property type="molecule type" value="Genomic_DNA"/>
</dbReference>
<dbReference type="AlphaFoldDB" id="A0A8H6ILH8"/>
<evidence type="ECO:0000313" key="2">
    <source>
        <dbReference type="Proteomes" id="UP000652219"/>
    </source>
</evidence>